<dbReference type="InParanoid" id="G2XCQ0"/>
<reference evidence="2 3" key="1">
    <citation type="submission" date="2008-03" db="EMBL/GenBank/DDBJ databases">
        <title>The Genome Sequence of Verticillium dahliae VdLs.17.</title>
        <authorList>
            <consortium name="The Broad Institute Genome Sequencing Platform"/>
            <person name="Ma L.-J.J."/>
            <person name="Klosterman S.J."/>
            <person name="Subbarao K."/>
            <person name="Dobinson K."/>
            <person name="Veronese P."/>
            <person name="Kang S."/>
            <person name="Gold S.E."/>
            <person name="Young S."/>
            <person name="Jaffe D."/>
            <person name="Gnerre S."/>
            <person name="Berlin A."/>
            <person name="Heiman D."/>
            <person name="Hepburn T."/>
            <person name="Sykes S."/>
            <person name="Alvarado L."/>
            <person name="Kodira C.D."/>
            <person name="Lander E."/>
            <person name="Galagan J."/>
            <person name="Nusbaum C."/>
            <person name="Birren B."/>
        </authorList>
    </citation>
    <scope>NUCLEOTIDE SEQUENCE [LARGE SCALE GENOMIC DNA]</scope>
    <source>
        <strain evidence="3">VdLs.17 / ATCC MYA-4575 / FGSC 10137</strain>
    </source>
</reference>
<dbReference type="HOGENOM" id="CLU_1321801_0_0_1"/>
<sequence>MPDMTGTDLHCQYRGLFASIGERRGSAQTMVTSGLAGGMWATGSQSKVPDVLLQRTGPRLNSKSHRWCDGQAGKLASWVGDWSVPMRLAATTCTSQPSGRSKYRKAMEEGLEGKGQWACGSTTEGRAAIHCAIATLAGKEVPVSPSSQGASLSARPPAAKNPAATSTAPLPQSNGLGQQHARHRDESPTFLKLTWSLFPPQMSTPSHR</sequence>
<evidence type="ECO:0000313" key="2">
    <source>
        <dbReference type="EMBL" id="EGY16768.1"/>
    </source>
</evidence>
<name>G2XCQ0_VERDV</name>
<feature type="region of interest" description="Disordered" evidence="1">
    <location>
        <begin position="140"/>
        <end position="208"/>
    </location>
</feature>
<keyword evidence="3" id="KW-1185">Reference proteome</keyword>
<accession>G2XCQ0</accession>
<gene>
    <name evidence="2" type="ORF">VDAG_07932</name>
</gene>
<feature type="compositionally biased region" description="Polar residues" evidence="1">
    <location>
        <begin position="163"/>
        <end position="177"/>
    </location>
</feature>
<dbReference type="KEGG" id="vda:VDAG_07932"/>
<evidence type="ECO:0000313" key="3">
    <source>
        <dbReference type="Proteomes" id="UP000001611"/>
    </source>
</evidence>
<proteinExistence type="predicted"/>
<dbReference type="EMBL" id="DS572712">
    <property type="protein sequence ID" value="EGY16768.1"/>
    <property type="molecule type" value="Genomic_DNA"/>
</dbReference>
<organism evidence="2 3">
    <name type="scientific">Verticillium dahliae (strain VdLs.17 / ATCC MYA-4575 / FGSC 10137)</name>
    <name type="common">Verticillium wilt</name>
    <dbReference type="NCBI Taxonomy" id="498257"/>
    <lineage>
        <taxon>Eukaryota</taxon>
        <taxon>Fungi</taxon>
        <taxon>Dikarya</taxon>
        <taxon>Ascomycota</taxon>
        <taxon>Pezizomycotina</taxon>
        <taxon>Sordariomycetes</taxon>
        <taxon>Hypocreomycetidae</taxon>
        <taxon>Glomerellales</taxon>
        <taxon>Plectosphaerellaceae</taxon>
        <taxon>Verticillium</taxon>
    </lineage>
</organism>
<evidence type="ECO:0000256" key="1">
    <source>
        <dbReference type="SAM" id="MobiDB-lite"/>
    </source>
</evidence>
<dbReference type="RefSeq" id="XP_009650993.1">
    <property type="nucleotide sequence ID" value="XM_009652698.1"/>
</dbReference>
<dbReference type="AlphaFoldDB" id="G2XCQ0"/>
<dbReference type="Proteomes" id="UP000001611">
    <property type="component" value="Chromosome 2"/>
</dbReference>
<dbReference type="GeneID" id="20709395"/>
<protein>
    <submittedName>
        <fullName evidence="2">Uncharacterized protein</fullName>
    </submittedName>
</protein>